<dbReference type="InterPro" id="IPR005183">
    <property type="entry name" value="DUF305_CopM-like"/>
</dbReference>
<proteinExistence type="predicted"/>
<dbReference type="PANTHER" id="PTHR36933:SF1">
    <property type="entry name" value="SLL0788 PROTEIN"/>
    <property type="match status" value="1"/>
</dbReference>
<gene>
    <name evidence="3" type="ORF">GCM10023226_26630</name>
</gene>
<keyword evidence="1" id="KW-0732">Signal</keyword>
<comment type="caution">
    <text evidence="3">The sequence shown here is derived from an EMBL/GenBank/DDBJ whole genome shotgun (WGS) entry which is preliminary data.</text>
</comment>
<protein>
    <submittedName>
        <fullName evidence="3">DUF305 domain-containing protein</fullName>
    </submittedName>
</protein>
<accession>A0ABP8WEI5</accession>
<dbReference type="Gene3D" id="1.20.1260.10">
    <property type="match status" value="1"/>
</dbReference>
<dbReference type="RefSeq" id="WP_345266578.1">
    <property type="nucleotide sequence ID" value="NZ_BAABIM010000002.1"/>
</dbReference>
<evidence type="ECO:0000313" key="3">
    <source>
        <dbReference type="EMBL" id="GAA4687402.1"/>
    </source>
</evidence>
<name>A0ABP8WEI5_9ACTN</name>
<organism evidence="3 4">
    <name type="scientific">Nocardioides nanhaiensis</name>
    <dbReference type="NCBI Taxonomy" id="1476871"/>
    <lineage>
        <taxon>Bacteria</taxon>
        <taxon>Bacillati</taxon>
        <taxon>Actinomycetota</taxon>
        <taxon>Actinomycetes</taxon>
        <taxon>Propionibacteriales</taxon>
        <taxon>Nocardioidaceae</taxon>
        <taxon>Nocardioides</taxon>
    </lineage>
</organism>
<reference evidence="4" key="1">
    <citation type="journal article" date="2019" name="Int. J. Syst. Evol. Microbiol.">
        <title>The Global Catalogue of Microorganisms (GCM) 10K type strain sequencing project: providing services to taxonomists for standard genome sequencing and annotation.</title>
        <authorList>
            <consortium name="The Broad Institute Genomics Platform"/>
            <consortium name="The Broad Institute Genome Sequencing Center for Infectious Disease"/>
            <person name="Wu L."/>
            <person name="Ma J."/>
        </authorList>
    </citation>
    <scope>NUCLEOTIDE SEQUENCE [LARGE SCALE GENOMIC DNA]</scope>
    <source>
        <strain evidence="4">JCM 18127</strain>
    </source>
</reference>
<feature type="domain" description="DUF305" evidence="2">
    <location>
        <begin position="55"/>
        <end position="218"/>
    </location>
</feature>
<dbReference type="PANTHER" id="PTHR36933">
    <property type="entry name" value="SLL0788 PROTEIN"/>
    <property type="match status" value="1"/>
</dbReference>
<feature type="chain" id="PRO_5046296983" evidence="1">
    <location>
        <begin position="35"/>
        <end position="219"/>
    </location>
</feature>
<feature type="signal peptide" evidence="1">
    <location>
        <begin position="1"/>
        <end position="34"/>
    </location>
</feature>
<dbReference type="PROSITE" id="PS51257">
    <property type="entry name" value="PROKAR_LIPOPROTEIN"/>
    <property type="match status" value="1"/>
</dbReference>
<keyword evidence="4" id="KW-1185">Reference proteome</keyword>
<sequence length="219" mass="23416">MRTFRQNPTHPSRARTAAAAALAALTLAATVACGADDGAGDTTSEVSATEHNEADVAFASDMIQHHAQALSMVDLTLGRTLDPEVQDLAEQIREAQAPEIELMADWLTGWGEDVPETMRDHVNAGHDHGGAAESMEGMEGMDADMPGMMSAEDMTALEDASDADFQALWLEMMIEHHTGAVEMAETEQEDGRYQDAVELAGTIVESQTAEIETMQGLLG</sequence>
<evidence type="ECO:0000259" key="2">
    <source>
        <dbReference type="Pfam" id="PF03713"/>
    </source>
</evidence>
<dbReference type="Pfam" id="PF03713">
    <property type="entry name" value="DUF305"/>
    <property type="match status" value="1"/>
</dbReference>
<dbReference type="EMBL" id="BAABIM010000002">
    <property type="protein sequence ID" value="GAA4687402.1"/>
    <property type="molecule type" value="Genomic_DNA"/>
</dbReference>
<dbReference type="Proteomes" id="UP001500621">
    <property type="component" value="Unassembled WGS sequence"/>
</dbReference>
<dbReference type="InterPro" id="IPR012347">
    <property type="entry name" value="Ferritin-like"/>
</dbReference>
<evidence type="ECO:0000256" key="1">
    <source>
        <dbReference type="SAM" id="SignalP"/>
    </source>
</evidence>
<evidence type="ECO:0000313" key="4">
    <source>
        <dbReference type="Proteomes" id="UP001500621"/>
    </source>
</evidence>